<dbReference type="Pfam" id="PF00358">
    <property type="entry name" value="PTS_EIIA_1"/>
    <property type="match status" value="1"/>
</dbReference>
<keyword evidence="18" id="KW-1185">Reference proteome</keyword>
<keyword evidence="10 13" id="KW-0472">Membrane</keyword>
<feature type="transmembrane region" description="Helical" evidence="13">
    <location>
        <begin position="327"/>
        <end position="346"/>
    </location>
</feature>
<dbReference type="Pfam" id="PF00367">
    <property type="entry name" value="PTS_EIIB"/>
    <property type="match status" value="1"/>
</dbReference>
<dbReference type="InterPro" id="IPR036878">
    <property type="entry name" value="Glu_permease_IIB"/>
</dbReference>
<dbReference type="PANTHER" id="PTHR30175:SF1">
    <property type="entry name" value="PTS SYSTEM ARBUTIN-, CELLOBIOSE-, AND SALICIN-SPECIFIC EIIBC COMPONENT-RELATED"/>
    <property type="match status" value="1"/>
</dbReference>
<feature type="compositionally biased region" description="Acidic residues" evidence="12">
    <location>
        <begin position="466"/>
        <end position="476"/>
    </location>
</feature>
<feature type="transmembrane region" description="Helical" evidence="13">
    <location>
        <begin position="117"/>
        <end position="140"/>
    </location>
</feature>
<keyword evidence="8" id="KW-0418">Kinase</keyword>
<dbReference type="InterPro" id="IPR018113">
    <property type="entry name" value="PTrfase_EIIB_Cys"/>
</dbReference>
<name>A0ABX8W6U9_9LACO</name>
<protein>
    <submittedName>
        <fullName evidence="17">PTS transporter subunit EIIC</fullName>
    </submittedName>
</protein>
<evidence type="ECO:0000259" key="14">
    <source>
        <dbReference type="PROSITE" id="PS51093"/>
    </source>
</evidence>
<feature type="domain" description="PTS EIIA type-1" evidence="14">
    <location>
        <begin position="503"/>
        <end position="607"/>
    </location>
</feature>
<sequence length="634" mass="69579">MDYELLANQIITLIGGLQNIDQVWNCTTRLRFKLNDNSLIQDQKIQNLTGVLGTQMRNDQYQIIIGNEVAEVEKIFEQKMSSTNTKTKPTMAKKTFPQKEGLFNQVIDVISGIFTPILPAIIGAGMMKCILSILTLIHAVSPQSGVYLVFFMISDAAFYFLPFLIAVSASRRFHLNEFIGLSAAGVLLYPTLINGAAKHLAPMNFLGLKIPYLGYSSSVIPIILVIWLMSYVYKYVDKYMPKVFRFILTPVITMIITIPIGLFALAPLGNYLGMLLSSILDWLFTYAGPLAGFLLAAFNPLIVMTGMHYAIMPIAIQNLARTGYDNFWLPFALISNVAQAGALLALGIKFKKAEEKSIAFSTSASAILGVTEPGLFGVTLKLKKPLYAVMLAGGIGGLIGVLLGVRTYSFSAPNILILPTYIAPNGSMKGLIAIVVAIIISFILAFTFTFFLKIDTLDATSVSENEKDESENENTIETEKAGSSEEIYSPVTGNLQDIKTVPDDTFADEIIGQGVAIKPTEGKIFAPFDGEITMTFRTKHALAFTSKNGIEVLVHVGIDTVELNGEGFNLLKHKGDQVKKGEPVLEFDPDFIAKKGYELITPVVIANYKKFAKINKLLDQKTVNPQQVIMKIDL</sequence>
<keyword evidence="7 13" id="KW-0812">Transmembrane</keyword>
<reference evidence="17 18" key="1">
    <citation type="submission" date="2020-01" db="EMBL/GenBank/DDBJ databases">
        <title>Vast differences in strain-level diversity in the gut microbiota of two closely related honey bee species.</title>
        <authorList>
            <person name="Ellegaard K.M."/>
            <person name="Suenami S."/>
            <person name="Miyazaki R."/>
            <person name="Engel P."/>
        </authorList>
    </citation>
    <scope>NUCLEOTIDE SEQUENCE [LARGE SCALE GENOMIC DNA]</scope>
    <source>
        <strain evidence="17 18">ESL0416</strain>
    </source>
</reference>
<feature type="transmembrane region" description="Helical" evidence="13">
    <location>
        <begin position="294"/>
        <end position="315"/>
    </location>
</feature>
<evidence type="ECO:0000313" key="18">
    <source>
        <dbReference type="Proteomes" id="UP000826550"/>
    </source>
</evidence>
<keyword evidence="4" id="KW-0762">Sugar transport</keyword>
<dbReference type="InterPro" id="IPR013013">
    <property type="entry name" value="PTS_EIIC_1"/>
</dbReference>
<feature type="transmembrane region" description="Helical" evidence="13">
    <location>
        <begin position="243"/>
        <end position="265"/>
    </location>
</feature>
<feature type="transmembrane region" description="Helical" evidence="13">
    <location>
        <begin position="178"/>
        <end position="197"/>
    </location>
</feature>
<dbReference type="EMBL" id="CP048268">
    <property type="protein sequence ID" value="QYN53374.1"/>
    <property type="molecule type" value="Genomic_DNA"/>
</dbReference>
<evidence type="ECO:0000256" key="11">
    <source>
        <dbReference type="PROSITE-ProRule" id="PRU00421"/>
    </source>
</evidence>
<dbReference type="CDD" id="cd00212">
    <property type="entry name" value="PTS_IIB_glc"/>
    <property type="match status" value="1"/>
</dbReference>
<evidence type="ECO:0000256" key="5">
    <source>
        <dbReference type="ARBA" id="ARBA00022679"/>
    </source>
</evidence>
<dbReference type="SUPFAM" id="SSF51261">
    <property type="entry name" value="Duplicated hybrid motif"/>
    <property type="match status" value="1"/>
</dbReference>
<feature type="domain" description="PTS EIIC type-1" evidence="16">
    <location>
        <begin position="108"/>
        <end position="464"/>
    </location>
</feature>
<feature type="transmembrane region" description="Helical" evidence="13">
    <location>
        <begin position="358"/>
        <end position="380"/>
    </location>
</feature>
<dbReference type="InterPro" id="IPR011055">
    <property type="entry name" value="Dup_hybrid_motif"/>
</dbReference>
<dbReference type="Pfam" id="PF02378">
    <property type="entry name" value="PTS_EIIC"/>
    <property type="match status" value="1"/>
</dbReference>
<evidence type="ECO:0000259" key="16">
    <source>
        <dbReference type="PROSITE" id="PS51103"/>
    </source>
</evidence>
<organism evidence="17 18">
    <name type="scientific">Lactobacillus panisapium</name>
    <dbReference type="NCBI Taxonomy" id="2012495"/>
    <lineage>
        <taxon>Bacteria</taxon>
        <taxon>Bacillati</taxon>
        <taxon>Bacillota</taxon>
        <taxon>Bacilli</taxon>
        <taxon>Lactobacillales</taxon>
        <taxon>Lactobacillaceae</taxon>
        <taxon>Lactobacillus</taxon>
    </lineage>
</organism>
<dbReference type="PROSITE" id="PS51093">
    <property type="entry name" value="PTS_EIIA_TYPE_1"/>
    <property type="match status" value="1"/>
</dbReference>
<dbReference type="InterPro" id="IPR003352">
    <property type="entry name" value="PTS_EIIC"/>
</dbReference>
<evidence type="ECO:0000256" key="9">
    <source>
        <dbReference type="ARBA" id="ARBA00022989"/>
    </source>
</evidence>
<dbReference type="NCBIfam" id="TIGR00830">
    <property type="entry name" value="PTBA"/>
    <property type="match status" value="1"/>
</dbReference>
<dbReference type="PANTHER" id="PTHR30175">
    <property type="entry name" value="PHOSPHOTRANSFERASE SYSTEM TRANSPORT PROTEIN"/>
    <property type="match status" value="1"/>
</dbReference>
<dbReference type="Gene3D" id="3.30.1360.60">
    <property type="entry name" value="Glucose permease domain IIB"/>
    <property type="match status" value="1"/>
</dbReference>
<dbReference type="PROSITE" id="PS51098">
    <property type="entry name" value="PTS_EIIB_TYPE_1"/>
    <property type="match status" value="1"/>
</dbReference>
<accession>A0ABX8W6U9</accession>
<keyword evidence="2" id="KW-0813">Transport</keyword>
<evidence type="ECO:0000256" key="7">
    <source>
        <dbReference type="ARBA" id="ARBA00022692"/>
    </source>
</evidence>
<keyword evidence="5" id="KW-0808">Transferase</keyword>
<feature type="domain" description="PTS EIIB type-1" evidence="15">
    <location>
        <begin position="4"/>
        <end position="86"/>
    </location>
</feature>
<feature type="transmembrane region" description="Helical" evidence="13">
    <location>
        <begin position="430"/>
        <end position="452"/>
    </location>
</feature>
<feature type="active site" description="Phosphocysteine intermediate; for EIIB activity" evidence="11">
    <location>
        <position position="26"/>
    </location>
</feature>
<dbReference type="PROSITE" id="PS00371">
    <property type="entry name" value="PTS_EIIA_TYPE_1_HIS"/>
    <property type="match status" value="1"/>
</dbReference>
<dbReference type="InterPro" id="IPR011297">
    <property type="entry name" value="PTS_IIABC_b_glu"/>
</dbReference>
<dbReference type="InterPro" id="IPR050558">
    <property type="entry name" value="PTS_Sugar-Specific_Components"/>
</dbReference>
<dbReference type="NCBIfam" id="TIGR01995">
    <property type="entry name" value="PTS-II-ABC-beta"/>
    <property type="match status" value="1"/>
</dbReference>
<evidence type="ECO:0000256" key="1">
    <source>
        <dbReference type="ARBA" id="ARBA00004651"/>
    </source>
</evidence>
<comment type="subcellular location">
    <subcellularLocation>
        <location evidence="1">Cell membrane</location>
        <topology evidence="1">Multi-pass membrane protein</topology>
    </subcellularLocation>
</comment>
<dbReference type="PROSITE" id="PS51103">
    <property type="entry name" value="PTS_EIIC_TYPE_1"/>
    <property type="match status" value="1"/>
</dbReference>
<evidence type="ECO:0000256" key="6">
    <source>
        <dbReference type="ARBA" id="ARBA00022683"/>
    </source>
</evidence>
<keyword evidence="3" id="KW-1003">Cell membrane</keyword>
<dbReference type="RefSeq" id="WP_220220073.1">
    <property type="nucleotide sequence ID" value="NZ_CP048268.1"/>
</dbReference>
<evidence type="ECO:0000256" key="3">
    <source>
        <dbReference type="ARBA" id="ARBA00022475"/>
    </source>
</evidence>
<dbReference type="InterPro" id="IPR001996">
    <property type="entry name" value="PTS_IIB_1"/>
</dbReference>
<gene>
    <name evidence="17" type="ORF">GYM71_08050</name>
</gene>
<keyword evidence="9 13" id="KW-1133">Transmembrane helix</keyword>
<feature type="transmembrane region" description="Helical" evidence="13">
    <location>
        <begin position="212"/>
        <end position="231"/>
    </location>
</feature>
<dbReference type="Gene3D" id="2.70.70.10">
    <property type="entry name" value="Glucose Permease (Domain IIA)"/>
    <property type="match status" value="1"/>
</dbReference>
<evidence type="ECO:0000256" key="4">
    <source>
        <dbReference type="ARBA" id="ARBA00022597"/>
    </source>
</evidence>
<evidence type="ECO:0000313" key="17">
    <source>
        <dbReference type="EMBL" id="QYN53374.1"/>
    </source>
</evidence>
<dbReference type="InterPro" id="IPR001127">
    <property type="entry name" value="PTS_EIIA_1_perm"/>
</dbReference>
<dbReference type="Proteomes" id="UP000826550">
    <property type="component" value="Chromosome"/>
</dbReference>
<feature type="transmembrane region" description="Helical" evidence="13">
    <location>
        <begin position="146"/>
        <end position="166"/>
    </location>
</feature>
<keyword evidence="6" id="KW-0598">Phosphotransferase system</keyword>
<evidence type="ECO:0000256" key="13">
    <source>
        <dbReference type="SAM" id="Phobius"/>
    </source>
</evidence>
<feature type="region of interest" description="Disordered" evidence="12">
    <location>
        <begin position="462"/>
        <end position="483"/>
    </location>
</feature>
<proteinExistence type="predicted"/>
<evidence type="ECO:0000256" key="2">
    <source>
        <dbReference type="ARBA" id="ARBA00022448"/>
    </source>
</evidence>
<evidence type="ECO:0000256" key="12">
    <source>
        <dbReference type="SAM" id="MobiDB-lite"/>
    </source>
</evidence>
<evidence type="ECO:0000256" key="8">
    <source>
        <dbReference type="ARBA" id="ARBA00022777"/>
    </source>
</evidence>
<feature type="transmembrane region" description="Helical" evidence="13">
    <location>
        <begin position="386"/>
        <end position="409"/>
    </location>
</feature>
<dbReference type="PROSITE" id="PS01035">
    <property type="entry name" value="PTS_EIIB_TYPE_1_CYS"/>
    <property type="match status" value="1"/>
</dbReference>
<evidence type="ECO:0000256" key="10">
    <source>
        <dbReference type="ARBA" id="ARBA00023136"/>
    </source>
</evidence>
<dbReference type="SUPFAM" id="SSF55604">
    <property type="entry name" value="Glucose permease domain IIB"/>
    <property type="match status" value="1"/>
</dbReference>
<evidence type="ECO:0000259" key="15">
    <source>
        <dbReference type="PROSITE" id="PS51098"/>
    </source>
</evidence>